<sequence length="227" mass="25465">DQEAATQKETRAVHEVEDEVEDVEDSEEEQDQHDAEVQALSSEEDQEDFSVVQGDEIEDSEVEDEDNDQFYDDDFFSDSSVSPTLEPTRLLPQVEDEEETDALEKLAPVRLTTPPPLPPTEVSSKKSSSTPTRKSRRSTRSKKSTDSDYVVPDVGDIYVGFHQAGLSESEKTLRQFDLASQFGPCGDMTRLERWERASLLGLGPPQDIKDMILKHTVVNTPVFEGEV</sequence>
<dbReference type="AlphaFoldDB" id="A0A9P6KCN3"/>
<dbReference type="OrthoDB" id="337486at2759"/>
<feature type="region of interest" description="Disordered" evidence="1">
    <location>
        <begin position="1"/>
        <end position="149"/>
    </location>
</feature>
<feature type="compositionally biased region" description="Basic and acidic residues" evidence="1">
    <location>
        <begin position="1"/>
        <end position="15"/>
    </location>
</feature>
<evidence type="ECO:0000313" key="2">
    <source>
        <dbReference type="EMBL" id="KAF9580013.1"/>
    </source>
</evidence>
<accession>A0A9P6KCN3</accession>
<dbReference type="PANTHER" id="PTHR14303">
    <property type="entry name" value="DNA POLYMERASE DELTA SUBUNIT 4"/>
    <property type="match status" value="1"/>
</dbReference>
<dbReference type="Proteomes" id="UP000780801">
    <property type="component" value="Unassembled WGS sequence"/>
</dbReference>
<comment type="caution">
    <text evidence="2">The sequence shown here is derived from an EMBL/GenBank/DDBJ whole genome shotgun (WGS) entry which is preliminary data.</text>
</comment>
<feature type="non-terminal residue" evidence="2">
    <location>
        <position position="1"/>
    </location>
</feature>
<protein>
    <recommendedName>
        <fullName evidence="4">DNA polymerase delta subunit 4</fullName>
    </recommendedName>
</protein>
<proteinExistence type="predicted"/>
<gene>
    <name evidence="2" type="ORF">BGW38_003500</name>
</gene>
<evidence type="ECO:0000256" key="1">
    <source>
        <dbReference type="SAM" id="MobiDB-lite"/>
    </source>
</evidence>
<feature type="compositionally biased region" description="Acidic residues" evidence="1">
    <location>
        <begin position="16"/>
        <end position="31"/>
    </location>
</feature>
<reference evidence="2" key="1">
    <citation type="journal article" date="2020" name="Fungal Divers.">
        <title>Resolving the Mortierellaceae phylogeny through synthesis of multi-gene phylogenetics and phylogenomics.</title>
        <authorList>
            <person name="Vandepol N."/>
            <person name="Liber J."/>
            <person name="Desiro A."/>
            <person name="Na H."/>
            <person name="Kennedy M."/>
            <person name="Barry K."/>
            <person name="Grigoriev I.V."/>
            <person name="Miller A.N."/>
            <person name="O'Donnell K."/>
            <person name="Stajich J.E."/>
            <person name="Bonito G."/>
        </authorList>
    </citation>
    <scope>NUCLEOTIDE SEQUENCE</scope>
    <source>
        <strain evidence="2">KOD1015</strain>
    </source>
</reference>
<evidence type="ECO:0008006" key="4">
    <source>
        <dbReference type="Google" id="ProtNLM"/>
    </source>
</evidence>
<dbReference type="GO" id="GO:0000731">
    <property type="term" value="P:DNA synthesis involved in DNA repair"/>
    <property type="evidence" value="ECO:0007669"/>
    <property type="project" value="InterPro"/>
</dbReference>
<dbReference type="EMBL" id="JAABOA010002339">
    <property type="protein sequence ID" value="KAF9580013.1"/>
    <property type="molecule type" value="Genomic_DNA"/>
</dbReference>
<dbReference type="Pfam" id="PF04081">
    <property type="entry name" value="DNA_pol_delta_4"/>
    <property type="match status" value="1"/>
</dbReference>
<dbReference type="GO" id="GO:0003887">
    <property type="term" value="F:DNA-directed DNA polymerase activity"/>
    <property type="evidence" value="ECO:0007669"/>
    <property type="project" value="TreeGrafter"/>
</dbReference>
<dbReference type="GO" id="GO:0043625">
    <property type="term" value="C:delta DNA polymerase complex"/>
    <property type="evidence" value="ECO:0007669"/>
    <property type="project" value="TreeGrafter"/>
</dbReference>
<name>A0A9P6KCN3_9FUNG</name>
<dbReference type="GO" id="GO:0006261">
    <property type="term" value="P:DNA-templated DNA replication"/>
    <property type="evidence" value="ECO:0007669"/>
    <property type="project" value="TreeGrafter"/>
</dbReference>
<dbReference type="InterPro" id="IPR007218">
    <property type="entry name" value="DNA_pol_delta_4"/>
</dbReference>
<feature type="compositionally biased region" description="Acidic residues" evidence="1">
    <location>
        <begin position="55"/>
        <end position="76"/>
    </location>
</feature>
<keyword evidence="3" id="KW-1185">Reference proteome</keyword>
<evidence type="ECO:0000313" key="3">
    <source>
        <dbReference type="Proteomes" id="UP000780801"/>
    </source>
</evidence>
<organism evidence="2 3">
    <name type="scientific">Lunasporangiospora selenospora</name>
    <dbReference type="NCBI Taxonomy" id="979761"/>
    <lineage>
        <taxon>Eukaryota</taxon>
        <taxon>Fungi</taxon>
        <taxon>Fungi incertae sedis</taxon>
        <taxon>Mucoromycota</taxon>
        <taxon>Mortierellomycotina</taxon>
        <taxon>Mortierellomycetes</taxon>
        <taxon>Mortierellales</taxon>
        <taxon>Mortierellaceae</taxon>
        <taxon>Lunasporangiospora</taxon>
    </lineage>
</organism>
<feature type="compositionally biased region" description="Basic residues" evidence="1">
    <location>
        <begin position="133"/>
        <end position="142"/>
    </location>
</feature>
<dbReference type="PANTHER" id="PTHR14303:SF0">
    <property type="entry name" value="DNA POLYMERASE DELTA SUBUNIT 4"/>
    <property type="match status" value="1"/>
</dbReference>